<dbReference type="Gene3D" id="1.10.10.10">
    <property type="entry name" value="Winged helix-like DNA-binding domain superfamily/Winged helix DNA-binding domain"/>
    <property type="match status" value="1"/>
</dbReference>
<dbReference type="SMART" id="SM00421">
    <property type="entry name" value="HTH_LUXR"/>
    <property type="match status" value="1"/>
</dbReference>
<dbReference type="CDD" id="cd00063">
    <property type="entry name" value="FN3"/>
    <property type="match status" value="1"/>
</dbReference>
<keyword evidence="7" id="KW-1185">Reference proteome</keyword>
<reference evidence="5 7" key="3">
    <citation type="submission" date="2016-11" db="EMBL/GenBank/DDBJ databases">
        <title>Whole genomes of Flavobacteriaceae.</title>
        <authorList>
            <person name="Stine C."/>
            <person name="Li C."/>
            <person name="Tadesse D."/>
        </authorList>
    </citation>
    <scope>NUCLEOTIDE SEQUENCE [LARGE SCALE GENOMIC DNA]</scope>
    <source>
        <strain evidence="5 7">ATCC BAA-2541</strain>
    </source>
</reference>
<dbReference type="GO" id="GO:0003677">
    <property type="term" value="F:DNA binding"/>
    <property type="evidence" value="ECO:0007669"/>
    <property type="project" value="InterPro"/>
</dbReference>
<organism evidence="4 6">
    <name type="scientific">Flavobacterium tructae</name>
    <dbReference type="NCBI Taxonomy" id="1114873"/>
    <lineage>
        <taxon>Bacteria</taxon>
        <taxon>Pseudomonadati</taxon>
        <taxon>Bacteroidota</taxon>
        <taxon>Flavobacteriia</taxon>
        <taxon>Flavobacteriales</taxon>
        <taxon>Flavobacteriaceae</taxon>
        <taxon>Flavobacterium</taxon>
    </lineage>
</organism>
<reference evidence="4" key="2">
    <citation type="submission" date="2016-09" db="EMBL/GenBank/DDBJ databases">
        <authorList>
            <person name="Capua I."/>
            <person name="De Benedictis P."/>
            <person name="Joannis T."/>
            <person name="Lombin L.H."/>
            <person name="Cattoli G."/>
        </authorList>
    </citation>
    <scope>NUCLEOTIDE SEQUENCE [LARGE SCALE GENOMIC DNA]</scope>
    <source>
        <strain evidence="4">MSU</strain>
    </source>
</reference>
<feature type="domain" description="HTH luxR-type" evidence="3">
    <location>
        <begin position="900"/>
        <end position="957"/>
    </location>
</feature>
<dbReference type="InterPro" id="IPR016032">
    <property type="entry name" value="Sig_transdc_resp-reg_C-effctor"/>
</dbReference>
<keyword evidence="1" id="KW-0597">Phosphoprotein</keyword>
<dbReference type="InterPro" id="IPR000792">
    <property type="entry name" value="Tscrpt_reg_LuxR_C"/>
</dbReference>
<dbReference type="SUPFAM" id="SSF69322">
    <property type="entry name" value="Tricorn protease domain 2"/>
    <property type="match status" value="1"/>
</dbReference>
<dbReference type="PANTHER" id="PTHR43547:SF2">
    <property type="entry name" value="HYBRID SIGNAL TRANSDUCTION HISTIDINE KINASE C"/>
    <property type="match status" value="1"/>
</dbReference>
<reference evidence="6" key="1">
    <citation type="submission" date="2016-09" db="EMBL/GenBank/DDBJ databases">
        <authorList>
            <person name="Chen S."/>
            <person name="Walker E."/>
        </authorList>
    </citation>
    <scope>NUCLEOTIDE SEQUENCE [LARGE SCALE GENOMIC DNA]</scope>
    <source>
        <strain evidence="6">MSU</strain>
    </source>
</reference>
<dbReference type="GO" id="GO:0006355">
    <property type="term" value="P:regulation of DNA-templated transcription"/>
    <property type="evidence" value="ECO:0007669"/>
    <property type="project" value="InterPro"/>
</dbReference>
<dbReference type="Proteomes" id="UP000180252">
    <property type="component" value="Unassembled WGS sequence"/>
</dbReference>
<evidence type="ECO:0000259" key="3">
    <source>
        <dbReference type="SMART" id="SM00421"/>
    </source>
</evidence>
<dbReference type="InterPro" id="IPR003961">
    <property type="entry name" value="FN3_dom"/>
</dbReference>
<evidence type="ECO:0000256" key="1">
    <source>
        <dbReference type="ARBA" id="ARBA00022553"/>
    </source>
</evidence>
<evidence type="ECO:0000256" key="2">
    <source>
        <dbReference type="SAM" id="Phobius"/>
    </source>
</evidence>
<dbReference type="InterPro" id="IPR013783">
    <property type="entry name" value="Ig-like_fold"/>
</dbReference>
<keyword evidence="2" id="KW-1133">Transmembrane helix</keyword>
<dbReference type="Pfam" id="PF00196">
    <property type="entry name" value="GerE"/>
    <property type="match status" value="1"/>
</dbReference>
<dbReference type="Gene3D" id="2.60.40.10">
    <property type="entry name" value="Immunoglobulins"/>
    <property type="match status" value="1"/>
</dbReference>
<dbReference type="STRING" id="1278819.BHE19_00485"/>
<proteinExistence type="predicted"/>
<dbReference type="EMBL" id="MUHG01000002">
    <property type="protein sequence ID" value="OXB21982.1"/>
    <property type="molecule type" value="Genomic_DNA"/>
</dbReference>
<dbReference type="Pfam" id="PF07495">
    <property type="entry name" value="Y_Y_Y"/>
    <property type="match status" value="1"/>
</dbReference>
<evidence type="ECO:0000313" key="6">
    <source>
        <dbReference type="Proteomes" id="UP000180252"/>
    </source>
</evidence>
<dbReference type="InterPro" id="IPR036388">
    <property type="entry name" value="WH-like_DNA-bd_sf"/>
</dbReference>
<sequence>MKFANASISIFILFILPFTLFSQVKNIGLPAIKNYKRSDYKGGTQNWNIDQDKNGNIYFANNNGLIQFDGSTWNKYPLPNNTAIRSLKIDGQSGRIYVGGNNEFGYFKSDAKGRLQYHSLSALISKKDSRNINLIWRIHLYKGEVVFQSFTKVFFYKNNKLRLINAPRRFQFSFLIKEHLYFQDKVLGILEYKNQKLSPLKGTTALNDKEIWAMFPLPNNKLLFATLEKGLFTYDYNSITPWETEANSFIKKNTSLGGAIIGNKFIVLNSVLNGAVICDLNGKILQHLNRQKGLQNNTVLTSFVDNKNNLWLGLDNGIAFINQNSPFTFFDYSYNIGTVYASVIFNKNLYVATNQGLFYHAWNTPFKDEPFNRVEGTIAQAWNIQIINNTLLCASNSGALVIDQNRVSKTLDNKGYFGFKTIPNHPGYIIGESYSGFSIFKNSANEISYVNQVEGFDETTNTFEIELDNNYLWLKKDPYLYQMRLSEDLKRFDLVKKHAHISTSKKGIGSLQLINNKVYFQTKNHFYRYSDEQEDFFEDKKVTALFEKIPTVNTIIEDKYNNLWYSYNESLGVLIKGSNGKYIRTEAPFSNLTGNLVNKYISVNTIDPENIFIGLTDGLAHYDSQISNKFITKPKVFFESFSSTSDTIMTGNLEKPLTDLLIPYQSNHVKFTFSSPTFENQENVTYSYKLEPFEENWRNWSTTSIKEYTNLREGKYTMKIKAKNSYGRESDVSEIIFTISPPWYRHFLAYLTYFLLLLAGIYIVSNRIKLKIRKNKYYETIEQRKLYLEKESKIKQKQYELAKEIERLKNDKLQIKILAKDKELVSNSLQVVKKNKVLNGIIHKLKEIDNDALDESTKFQVSKLNKSIVKEVNTDKSWKDLEKHIKNVHFEFLKRLKEKYPTISPRELDLSTYLLMNMSTKEIAEIMNISTGGVELARYRLRKKLGLNKKENLIGFLMSI</sequence>
<gene>
    <name evidence="5" type="ORF">B0A71_00510</name>
    <name evidence="4" type="ORF">BHE19_00485</name>
</gene>
<dbReference type="InterPro" id="IPR011123">
    <property type="entry name" value="Y_Y_Y"/>
</dbReference>
<dbReference type="OrthoDB" id="1090267at2"/>
<dbReference type="AlphaFoldDB" id="A0A1S1J8Y3"/>
<keyword evidence="2" id="KW-0812">Transmembrane</keyword>
<dbReference type="PANTHER" id="PTHR43547">
    <property type="entry name" value="TWO-COMPONENT HISTIDINE KINASE"/>
    <property type="match status" value="1"/>
</dbReference>
<evidence type="ECO:0000313" key="4">
    <source>
        <dbReference type="EMBL" id="OHT46024.1"/>
    </source>
</evidence>
<protein>
    <submittedName>
        <fullName evidence="4">Regulator</fullName>
    </submittedName>
</protein>
<dbReference type="Proteomes" id="UP000198319">
    <property type="component" value="Unassembled WGS sequence"/>
</dbReference>
<dbReference type="Gene3D" id="2.130.10.10">
    <property type="entry name" value="YVTN repeat-like/Quinoprotein amine dehydrogenase"/>
    <property type="match status" value="2"/>
</dbReference>
<evidence type="ECO:0000313" key="7">
    <source>
        <dbReference type="Proteomes" id="UP000198319"/>
    </source>
</evidence>
<accession>A0A1S1J8Y3</accession>
<feature type="transmembrane region" description="Helical" evidence="2">
    <location>
        <begin position="743"/>
        <end position="764"/>
    </location>
</feature>
<dbReference type="SUPFAM" id="SSF46894">
    <property type="entry name" value="C-terminal effector domain of the bipartite response regulators"/>
    <property type="match status" value="1"/>
</dbReference>
<dbReference type="RefSeq" id="WP_070905833.1">
    <property type="nucleotide sequence ID" value="NZ_MIKE01000011.1"/>
</dbReference>
<name>A0A1S1J8Y3_9FLAO</name>
<comment type="caution">
    <text evidence="4">The sequence shown here is derived from an EMBL/GenBank/DDBJ whole genome shotgun (WGS) entry which is preliminary data.</text>
</comment>
<dbReference type="EMBL" id="MIKE01000011">
    <property type="protein sequence ID" value="OHT46024.1"/>
    <property type="molecule type" value="Genomic_DNA"/>
</dbReference>
<dbReference type="InterPro" id="IPR015943">
    <property type="entry name" value="WD40/YVTN_repeat-like_dom_sf"/>
</dbReference>
<keyword evidence="2" id="KW-0472">Membrane</keyword>
<dbReference type="GO" id="GO:0000155">
    <property type="term" value="F:phosphorelay sensor kinase activity"/>
    <property type="evidence" value="ECO:0007669"/>
    <property type="project" value="TreeGrafter"/>
</dbReference>
<evidence type="ECO:0000313" key="5">
    <source>
        <dbReference type="EMBL" id="OXB21982.1"/>
    </source>
</evidence>